<reference evidence="4" key="1">
    <citation type="submission" date="2019-01" db="EMBL/GenBank/DDBJ databases">
        <title>Draft genomes of a novel of Sporanaerobacter strains.</title>
        <authorList>
            <person name="Ma S."/>
        </authorList>
    </citation>
    <scope>NUCLEOTIDE SEQUENCE [LARGE SCALE GENOMIC DNA]</scope>
    <source>
        <strain evidence="4">NJN-17</strain>
    </source>
</reference>
<keyword evidence="1" id="KW-0677">Repeat</keyword>
<dbReference type="Pfam" id="PF03123">
    <property type="entry name" value="CAT_RBD"/>
    <property type="match status" value="1"/>
</dbReference>
<dbReference type="InterPro" id="IPR036634">
    <property type="entry name" value="PRD_sf"/>
</dbReference>
<dbReference type="OrthoDB" id="9813552at2"/>
<dbReference type="Proteomes" id="UP000287969">
    <property type="component" value="Chromosome"/>
</dbReference>
<dbReference type="InterPro" id="IPR011608">
    <property type="entry name" value="PRD"/>
</dbReference>
<evidence type="ECO:0000256" key="1">
    <source>
        <dbReference type="ARBA" id="ARBA00022737"/>
    </source>
</evidence>
<gene>
    <name evidence="3" type="ORF">EQM13_15825</name>
</gene>
<dbReference type="SUPFAM" id="SSF50151">
    <property type="entry name" value="SacY-like RNA-binding domain"/>
    <property type="match status" value="1"/>
</dbReference>
<dbReference type="InterPro" id="IPR050661">
    <property type="entry name" value="BglG_antiterminators"/>
</dbReference>
<dbReference type="PANTHER" id="PTHR30185">
    <property type="entry name" value="CRYPTIC BETA-GLUCOSIDE BGL OPERON ANTITERMINATOR"/>
    <property type="match status" value="1"/>
</dbReference>
<organism evidence="3 4">
    <name type="scientific">Acidilutibacter cellobiosedens</name>
    <dbReference type="NCBI Taxonomy" id="2507161"/>
    <lineage>
        <taxon>Bacteria</taxon>
        <taxon>Bacillati</taxon>
        <taxon>Bacillota</taxon>
        <taxon>Tissierellia</taxon>
        <taxon>Tissierellales</taxon>
        <taxon>Acidilutibacteraceae</taxon>
        <taxon>Acidilutibacter</taxon>
    </lineage>
</organism>
<dbReference type="SMART" id="SM01061">
    <property type="entry name" value="CAT_RBD"/>
    <property type="match status" value="1"/>
</dbReference>
<protein>
    <submittedName>
        <fullName evidence="3">PRD domain-containing protein</fullName>
    </submittedName>
</protein>
<dbReference type="GO" id="GO:0006355">
    <property type="term" value="P:regulation of DNA-templated transcription"/>
    <property type="evidence" value="ECO:0007669"/>
    <property type="project" value="InterPro"/>
</dbReference>
<dbReference type="SUPFAM" id="SSF63520">
    <property type="entry name" value="PTS-regulatory domain, PRD"/>
    <property type="match status" value="2"/>
</dbReference>
<dbReference type="KEGG" id="spoa:EQM13_15825"/>
<dbReference type="Gene3D" id="1.10.1790.10">
    <property type="entry name" value="PRD domain"/>
    <property type="match status" value="2"/>
</dbReference>
<dbReference type="PANTHER" id="PTHR30185:SF15">
    <property type="entry name" value="CRYPTIC BETA-GLUCOSIDE BGL OPERON ANTITERMINATOR"/>
    <property type="match status" value="1"/>
</dbReference>
<proteinExistence type="predicted"/>
<feature type="domain" description="PRD" evidence="2">
    <location>
        <begin position="65"/>
        <end position="170"/>
    </location>
</feature>
<evidence type="ECO:0000313" key="3">
    <source>
        <dbReference type="EMBL" id="QAT62928.1"/>
    </source>
</evidence>
<dbReference type="Pfam" id="PF00874">
    <property type="entry name" value="PRD"/>
    <property type="match status" value="2"/>
</dbReference>
<dbReference type="InterPro" id="IPR004341">
    <property type="entry name" value="CAT_RNA-bd_dom"/>
</dbReference>
<accession>A0A410QGG4</accession>
<dbReference type="AlphaFoldDB" id="A0A410QGG4"/>
<name>A0A410QGG4_9FIRM</name>
<keyword evidence="4" id="KW-1185">Reference proteome</keyword>
<dbReference type="Gene3D" id="2.30.24.10">
    <property type="entry name" value="CAT RNA-binding domain"/>
    <property type="match status" value="1"/>
</dbReference>
<sequence>MGRKFMKIVRNINNNVSLCKDSKNREVVIFGKGVGFLKANEEVPLSKIERTFYNVNKNYLDVIASLPENVLEVSSKIIDMANIKLNTSYKSNVVLSLADHINYAIQRRQNNISIKLPLIYEIRHLYPKETEIGIDAVKLISNELNVNLLSEEAVSITLHLVNYGITNNPIDEKNEEKIIANCTKLIEDELNIKIDRSSFNYFRFVSHLHYLFSRTNEQMKSDNEQIYKMLKNKFTDTDIYDCTIRIRDYLCKMLDFRLNDEELLYLMIHINRLCVREDCYRQGLTST</sequence>
<dbReference type="GO" id="GO:0003723">
    <property type="term" value="F:RNA binding"/>
    <property type="evidence" value="ECO:0007669"/>
    <property type="project" value="InterPro"/>
</dbReference>
<evidence type="ECO:0000313" key="4">
    <source>
        <dbReference type="Proteomes" id="UP000287969"/>
    </source>
</evidence>
<dbReference type="InterPro" id="IPR036650">
    <property type="entry name" value="CAT_RNA-bd_dom_sf"/>
</dbReference>
<dbReference type="PROSITE" id="PS51372">
    <property type="entry name" value="PRD_2"/>
    <property type="match status" value="2"/>
</dbReference>
<dbReference type="EMBL" id="CP035282">
    <property type="protein sequence ID" value="QAT62928.1"/>
    <property type="molecule type" value="Genomic_DNA"/>
</dbReference>
<feature type="domain" description="PRD" evidence="2">
    <location>
        <begin position="171"/>
        <end position="280"/>
    </location>
</feature>
<evidence type="ECO:0000259" key="2">
    <source>
        <dbReference type="PROSITE" id="PS51372"/>
    </source>
</evidence>